<dbReference type="GO" id="GO:0016324">
    <property type="term" value="C:apical plasma membrane"/>
    <property type="evidence" value="ECO:0007669"/>
    <property type="project" value="UniProtKB-SubCell"/>
</dbReference>
<feature type="binding site" evidence="27">
    <location>
        <position position="430"/>
    </location>
    <ligand>
        <name>ATP</name>
        <dbReference type="ChEBI" id="CHEBI:30616"/>
    </ligand>
</feature>
<dbReference type="Proteomes" id="UP000694394">
    <property type="component" value="Chromosome 19"/>
</dbReference>
<feature type="binding site" evidence="27">
    <location>
        <position position="627"/>
    </location>
    <ligand>
        <name>ATP</name>
        <dbReference type="ChEBI" id="CHEBI:30616"/>
    </ligand>
</feature>
<dbReference type="GO" id="GO:0032420">
    <property type="term" value="C:stereocilium"/>
    <property type="evidence" value="ECO:0007669"/>
    <property type="project" value="UniProtKB-SubCell"/>
</dbReference>
<dbReference type="Pfam" id="PF16212">
    <property type="entry name" value="PhoLip_ATPase_C"/>
    <property type="match status" value="1"/>
</dbReference>
<keyword evidence="17 29" id="KW-1133">Transmembrane helix</keyword>
<keyword evidence="16 29" id="KW-1278">Translocase</keyword>
<evidence type="ECO:0000256" key="25">
    <source>
        <dbReference type="ARBA" id="ARBA00062467"/>
    </source>
</evidence>
<evidence type="ECO:0000256" key="28">
    <source>
        <dbReference type="PIRSR" id="PIRSR606539-3"/>
    </source>
</evidence>
<dbReference type="PANTHER" id="PTHR24092:SF48">
    <property type="entry name" value="PHOSPHOLIPID-TRANSPORTING ATPASE IC"/>
    <property type="match status" value="1"/>
</dbReference>
<dbReference type="EMBL" id="ABDC03022264">
    <property type="status" value="NOT_ANNOTATED_CDS"/>
    <property type="molecule type" value="Genomic_DNA"/>
</dbReference>
<dbReference type="InterPro" id="IPR032630">
    <property type="entry name" value="P_typ_ATPase_c"/>
</dbReference>
<feature type="transmembrane region" description="Helical" evidence="29">
    <location>
        <begin position="114"/>
        <end position="136"/>
    </location>
</feature>
<feature type="transmembrane region" description="Helical" evidence="29">
    <location>
        <begin position="314"/>
        <end position="337"/>
    </location>
</feature>
<feature type="region of interest" description="Disordered" evidence="30">
    <location>
        <begin position="1"/>
        <end position="52"/>
    </location>
</feature>
<dbReference type="GO" id="GO:0045176">
    <property type="term" value="P:apical protein localization"/>
    <property type="evidence" value="ECO:0007669"/>
    <property type="project" value="Ensembl"/>
</dbReference>
<evidence type="ECO:0000256" key="5">
    <source>
        <dbReference type="ARBA" id="ARBA00004645"/>
    </source>
</evidence>
<organism evidence="33 34">
    <name type="scientific">Microcebus murinus</name>
    <name type="common">Gray mouse lemur</name>
    <name type="synonym">Lemur murinus</name>
    <dbReference type="NCBI Taxonomy" id="30608"/>
    <lineage>
        <taxon>Eukaryota</taxon>
        <taxon>Metazoa</taxon>
        <taxon>Chordata</taxon>
        <taxon>Craniata</taxon>
        <taxon>Vertebrata</taxon>
        <taxon>Euteleostomi</taxon>
        <taxon>Mammalia</taxon>
        <taxon>Eutheria</taxon>
        <taxon>Euarchontoglires</taxon>
        <taxon>Primates</taxon>
        <taxon>Strepsirrhini</taxon>
        <taxon>Lemuriformes</taxon>
        <taxon>Cheirogaleidae</taxon>
        <taxon>Microcebus</taxon>
    </lineage>
</organism>
<dbReference type="InterPro" id="IPR023214">
    <property type="entry name" value="HAD_sf"/>
</dbReference>
<dbReference type="GO" id="GO:0045892">
    <property type="term" value="P:negative regulation of DNA-templated transcription"/>
    <property type="evidence" value="ECO:0007669"/>
    <property type="project" value="Ensembl"/>
</dbReference>
<dbReference type="CDD" id="cd02073">
    <property type="entry name" value="P-type_ATPase_APLT_Dnf-like"/>
    <property type="match status" value="1"/>
</dbReference>
<feature type="binding site" evidence="27">
    <location>
        <position position="842"/>
    </location>
    <ligand>
        <name>ATP</name>
        <dbReference type="ChEBI" id="CHEBI:30616"/>
    </ligand>
</feature>
<keyword evidence="13" id="KW-0256">Endoplasmic reticulum</keyword>
<evidence type="ECO:0000256" key="13">
    <source>
        <dbReference type="ARBA" id="ARBA00022824"/>
    </source>
</evidence>
<evidence type="ECO:0000256" key="27">
    <source>
        <dbReference type="PIRSR" id="PIRSR606539-2"/>
    </source>
</evidence>
<evidence type="ECO:0000256" key="18">
    <source>
        <dbReference type="ARBA" id="ARBA00023034"/>
    </source>
</evidence>
<dbReference type="PANTHER" id="PTHR24092">
    <property type="entry name" value="PROBABLE PHOSPHOLIPID-TRANSPORTING ATPASE"/>
    <property type="match status" value="1"/>
</dbReference>
<evidence type="ECO:0000256" key="29">
    <source>
        <dbReference type="RuleBase" id="RU362033"/>
    </source>
</evidence>
<comment type="catalytic activity">
    <reaction evidence="23">
        <text>a 1,2-diacyl-sn-glycero-3-phospho-L-serine(out) + ATP + H2O = a 1,2-diacyl-sn-glycero-3-phospho-L-serine(in) + ADP + phosphate + H(+)</text>
        <dbReference type="Rhea" id="RHEA:38567"/>
        <dbReference type="ChEBI" id="CHEBI:15377"/>
        <dbReference type="ChEBI" id="CHEBI:15378"/>
        <dbReference type="ChEBI" id="CHEBI:30616"/>
        <dbReference type="ChEBI" id="CHEBI:43474"/>
        <dbReference type="ChEBI" id="CHEBI:57262"/>
        <dbReference type="ChEBI" id="CHEBI:456216"/>
    </reaction>
    <physiologicalReaction direction="left-to-right" evidence="23">
        <dbReference type="Rhea" id="RHEA:38568"/>
    </physiologicalReaction>
</comment>
<evidence type="ECO:0000256" key="16">
    <source>
        <dbReference type="ARBA" id="ARBA00022967"/>
    </source>
</evidence>
<feature type="domain" description="P-type ATPase A" evidence="31">
    <location>
        <begin position="149"/>
        <end position="212"/>
    </location>
</feature>
<dbReference type="GO" id="GO:0060119">
    <property type="term" value="P:inner ear receptor cell development"/>
    <property type="evidence" value="ECO:0007669"/>
    <property type="project" value="Ensembl"/>
</dbReference>
<dbReference type="GO" id="GO:0016604">
    <property type="term" value="C:nuclear body"/>
    <property type="evidence" value="ECO:0007669"/>
    <property type="project" value="Ensembl"/>
</dbReference>
<dbReference type="GO" id="GO:0006855">
    <property type="term" value="P:xenobiotic transmembrane transport"/>
    <property type="evidence" value="ECO:0007669"/>
    <property type="project" value="Ensembl"/>
</dbReference>
<dbReference type="Pfam" id="PF13246">
    <property type="entry name" value="Cation_ATPase"/>
    <property type="match status" value="1"/>
</dbReference>
<feature type="transmembrane region" description="Helical" evidence="29">
    <location>
        <begin position="1008"/>
        <end position="1032"/>
    </location>
</feature>
<keyword evidence="34" id="KW-1185">Reference proteome</keyword>
<keyword evidence="21" id="KW-0966">Cell projection</keyword>
<dbReference type="SFLD" id="SFLDF00027">
    <property type="entry name" value="p-type_atpase"/>
    <property type="match status" value="1"/>
</dbReference>
<dbReference type="GO" id="GO:0005783">
    <property type="term" value="C:endoplasmic reticulum"/>
    <property type="evidence" value="ECO:0007669"/>
    <property type="project" value="UniProtKB-SubCell"/>
</dbReference>
<dbReference type="PROSITE" id="PS00154">
    <property type="entry name" value="ATPASE_E1_E2"/>
    <property type="match status" value="1"/>
</dbReference>
<keyword evidence="20 29" id="KW-0472">Membrane</keyword>
<protein>
    <recommendedName>
        <fullName evidence="29">Phospholipid-transporting ATPase</fullName>
        <ecNumber evidence="29">7.6.2.1</ecNumber>
    </recommendedName>
</protein>
<dbReference type="GO" id="GO:0005802">
    <property type="term" value="C:trans-Golgi network"/>
    <property type="evidence" value="ECO:0007669"/>
    <property type="project" value="TreeGrafter"/>
</dbReference>
<keyword evidence="10 29" id="KW-0812">Transmembrane</keyword>
<evidence type="ECO:0000256" key="1">
    <source>
        <dbReference type="ARBA" id="ARBA00001946"/>
    </source>
</evidence>
<dbReference type="PRINTS" id="PR00119">
    <property type="entry name" value="CATATPASE"/>
</dbReference>
<dbReference type="AlphaFoldDB" id="A0A8C5URZ4"/>
<dbReference type="InterPro" id="IPR001757">
    <property type="entry name" value="P_typ_ATPase"/>
</dbReference>
<feature type="binding site" evidence="27">
    <location>
        <position position="429"/>
    </location>
    <ligand>
        <name>ATP</name>
        <dbReference type="ChEBI" id="CHEBI:30616"/>
    </ligand>
</feature>
<dbReference type="Gene3D" id="3.40.1110.10">
    <property type="entry name" value="Calcium-transporting ATPase, cytoplasmic domain N"/>
    <property type="match status" value="1"/>
</dbReference>
<feature type="binding site" evidence="27">
    <location>
        <position position="872"/>
    </location>
    <ligand>
        <name>ATP</name>
        <dbReference type="ChEBI" id="CHEBI:30616"/>
    </ligand>
</feature>
<comment type="catalytic activity">
    <reaction evidence="24">
        <text>a 1,2-diacyl-sn-glycero-3-phosphocholine(out) + ATP + H2O = a 1,2-diacyl-sn-glycero-3-phosphocholine(in) + ADP + phosphate + H(+)</text>
        <dbReference type="Rhea" id="RHEA:38583"/>
        <dbReference type="ChEBI" id="CHEBI:15377"/>
        <dbReference type="ChEBI" id="CHEBI:15378"/>
        <dbReference type="ChEBI" id="CHEBI:30616"/>
        <dbReference type="ChEBI" id="CHEBI:43474"/>
        <dbReference type="ChEBI" id="CHEBI:57643"/>
        <dbReference type="ChEBI" id="CHEBI:456216"/>
    </reaction>
    <physiologicalReaction direction="left-to-right" evidence="24">
        <dbReference type="Rhea" id="RHEA:38584"/>
    </physiologicalReaction>
</comment>
<evidence type="ECO:0000256" key="15">
    <source>
        <dbReference type="ARBA" id="ARBA00022842"/>
    </source>
</evidence>
<evidence type="ECO:0000256" key="12">
    <source>
        <dbReference type="ARBA" id="ARBA00022741"/>
    </source>
</evidence>
<feature type="transmembrane region" description="Helical" evidence="29">
    <location>
        <begin position="1044"/>
        <end position="1063"/>
    </location>
</feature>
<feature type="active site" description="4-aspartylphosphate intermediate" evidence="26">
    <location>
        <position position="429"/>
    </location>
</feature>
<feature type="binding site" evidence="27">
    <location>
        <position position="594"/>
    </location>
    <ligand>
        <name>ATP</name>
        <dbReference type="ChEBI" id="CHEBI:30616"/>
    </ligand>
</feature>
<keyword evidence="19" id="KW-0445">Lipid transport</keyword>
<evidence type="ECO:0000313" key="33">
    <source>
        <dbReference type="Ensembl" id="ENSMICP00000002813.3"/>
    </source>
</evidence>
<feature type="binding site" evidence="27">
    <location>
        <position position="709"/>
    </location>
    <ligand>
        <name>ATP</name>
        <dbReference type="ChEBI" id="CHEBI:30616"/>
    </ligand>
</feature>
<dbReference type="InterPro" id="IPR008250">
    <property type="entry name" value="ATPase_P-typ_transduc_dom_A_sf"/>
</dbReference>
<feature type="transmembrane region" description="Helical" evidence="29">
    <location>
        <begin position="92"/>
        <end position="108"/>
    </location>
</feature>
<keyword evidence="11 28" id="KW-0479">Metal-binding</keyword>
<dbReference type="SUPFAM" id="SSF56784">
    <property type="entry name" value="HAD-like"/>
    <property type="match status" value="1"/>
</dbReference>
<evidence type="ECO:0000256" key="10">
    <source>
        <dbReference type="ARBA" id="ARBA00022692"/>
    </source>
</evidence>
<evidence type="ECO:0000313" key="34">
    <source>
        <dbReference type="Proteomes" id="UP000694394"/>
    </source>
</evidence>
<feature type="compositionally biased region" description="Basic and acidic residues" evidence="30">
    <location>
        <begin position="43"/>
        <end position="52"/>
    </location>
</feature>
<dbReference type="GO" id="GO:0007605">
    <property type="term" value="P:sensory perception of sound"/>
    <property type="evidence" value="ECO:0007669"/>
    <property type="project" value="Ensembl"/>
</dbReference>
<evidence type="ECO:0000256" key="19">
    <source>
        <dbReference type="ARBA" id="ARBA00023055"/>
    </source>
</evidence>
<feature type="transmembrane region" description="Helical" evidence="29">
    <location>
        <begin position="925"/>
        <end position="946"/>
    </location>
</feature>
<dbReference type="GO" id="GO:0015247">
    <property type="term" value="F:aminophospholipid flippase activity"/>
    <property type="evidence" value="ECO:0007669"/>
    <property type="project" value="Ensembl"/>
</dbReference>
<dbReference type="SUPFAM" id="SSF81660">
    <property type="entry name" value="Metal cation-transporting ATPase, ATP-binding domain N"/>
    <property type="match status" value="1"/>
</dbReference>
<evidence type="ECO:0000256" key="7">
    <source>
        <dbReference type="ARBA" id="ARBA00008109"/>
    </source>
</evidence>
<dbReference type="GO" id="GO:0015721">
    <property type="term" value="P:bile acid and bile salt transport"/>
    <property type="evidence" value="ECO:0007669"/>
    <property type="project" value="Ensembl"/>
</dbReference>
<feature type="binding site" evidence="27">
    <location>
        <position position="571"/>
    </location>
    <ligand>
        <name>ATP</name>
        <dbReference type="ChEBI" id="CHEBI:30616"/>
    </ligand>
</feature>
<dbReference type="GO" id="GO:0016887">
    <property type="term" value="F:ATP hydrolysis activity"/>
    <property type="evidence" value="ECO:0007669"/>
    <property type="project" value="InterPro"/>
</dbReference>
<evidence type="ECO:0000256" key="3">
    <source>
        <dbReference type="ARBA" id="ARBA00004240"/>
    </source>
</evidence>
<feature type="binding site" evidence="28">
    <location>
        <position position="868"/>
    </location>
    <ligand>
        <name>Mg(2+)</name>
        <dbReference type="ChEBI" id="CHEBI:18420"/>
    </ligand>
</feature>
<dbReference type="GO" id="GO:0007030">
    <property type="term" value="P:Golgi organization"/>
    <property type="evidence" value="ECO:0007669"/>
    <property type="project" value="TreeGrafter"/>
</dbReference>
<keyword evidence="8" id="KW-0813">Transport</keyword>
<feature type="compositionally biased region" description="Acidic residues" evidence="30">
    <location>
        <begin position="25"/>
        <end position="40"/>
    </location>
</feature>
<dbReference type="GO" id="GO:0005524">
    <property type="term" value="F:ATP binding"/>
    <property type="evidence" value="ECO:0007669"/>
    <property type="project" value="UniProtKB-UniRule"/>
</dbReference>
<feature type="transmembrane region" description="Helical" evidence="29">
    <location>
        <begin position="364"/>
        <end position="383"/>
    </location>
</feature>
<dbReference type="GO" id="GO:0008206">
    <property type="term" value="P:bile acid metabolic process"/>
    <property type="evidence" value="ECO:0007669"/>
    <property type="project" value="Ensembl"/>
</dbReference>
<dbReference type="GO" id="GO:1901612">
    <property type="term" value="F:cardiolipin binding"/>
    <property type="evidence" value="ECO:0007669"/>
    <property type="project" value="Ensembl"/>
</dbReference>
<comment type="similarity">
    <text evidence="7 29">Belongs to the cation transport ATPase (P-type) (TC 3.A.3) family. Type IV subfamily.</text>
</comment>
<keyword evidence="9" id="KW-1003">Cell membrane</keyword>
<evidence type="ECO:0000256" key="17">
    <source>
        <dbReference type="ARBA" id="ARBA00022989"/>
    </source>
</evidence>
<gene>
    <name evidence="33" type="primary">ATP8B1</name>
</gene>
<dbReference type="SUPFAM" id="SSF81653">
    <property type="entry name" value="Calcium ATPase, transduction domain A"/>
    <property type="match status" value="1"/>
</dbReference>
<dbReference type="Gene3D" id="2.70.150.10">
    <property type="entry name" value="Calcium-transporting ATPase, cytoplasmic transduction domain A"/>
    <property type="match status" value="1"/>
</dbReference>
<dbReference type="Pfam" id="PF00122">
    <property type="entry name" value="E1-E2_ATPase"/>
    <property type="match status" value="1"/>
</dbReference>
<name>A0A8C5URZ4_MICMU</name>
<feature type="binding site" evidence="27">
    <location>
        <position position="871"/>
    </location>
    <ligand>
        <name>ATP</name>
        <dbReference type="ChEBI" id="CHEBI:30616"/>
    </ligand>
</feature>
<dbReference type="GO" id="GO:1903729">
    <property type="term" value="P:regulation of plasma membrane organization"/>
    <property type="evidence" value="ECO:0007669"/>
    <property type="project" value="Ensembl"/>
</dbReference>
<dbReference type="InterPro" id="IPR023298">
    <property type="entry name" value="ATPase_P-typ_TM_dom_sf"/>
</dbReference>
<dbReference type="InterPro" id="IPR036412">
    <property type="entry name" value="HAD-like_sf"/>
</dbReference>
<feature type="transmembrane region" description="Helical" evidence="29">
    <location>
        <begin position="1075"/>
        <end position="1099"/>
    </location>
</feature>
<reference evidence="33" key="3">
    <citation type="submission" date="2025-09" db="UniProtKB">
        <authorList>
            <consortium name="Ensembl"/>
        </authorList>
    </citation>
    <scope>IDENTIFICATION</scope>
</reference>
<keyword evidence="15 28" id="KW-0460">Magnesium</keyword>
<dbReference type="InterPro" id="IPR044492">
    <property type="entry name" value="P_typ_ATPase_HD_dom"/>
</dbReference>
<keyword evidence="12 27" id="KW-0547">Nucleotide-binding</keyword>
<dbReference type="GeneTree" id="ENSGT00940000158002"/>
<feature type="binding site" evidence="27">
    <location>
        <position position="848"/>
    </location>
    <ligand>
        <name>ATP</name>
        <dbReference type="ChEBI" id="CHEBI:30616"/>
    </ligand>
</feature>
<dbReference type="GO" id="GO:0140345">
    <property type="term" value="F:phosphatidylcholine flippase activity"/>
    <property type="evidence" value="ECO:0007669"/>
    <property type="project" value="Ensembl"/>
</dbReference>
<feature type="binding site" evidence="28">
    <location>
        <position position="429"/>
    </location>
    <ligand>
        <name>Mg(2+)</name>
        <dbReference type="ChEBI" id="CHEBI:18420"/>
    </ligand>
</feature>
<evidence type="ECO:0000256" key="2">
    <source>
        <dbReference type="ARBA" id="ARBA00004221"/>
    </source>
</evidence>
<evidence type="ECO:0000256" key="14">
    <source>
        <dbReference type="ARBA" id="ARBA00022840"/>
    </source>
</evidence>
<evidence type="ECO:0000256" key="4">
    <source>
        <dbReference type="ARBA" id="ARBA00004555"/>
    </source>
</evidence>
<feature type="binding site" evidence="27">
    <location>
        <position position="707"/>
    </location>
    <ligand>
        <name>ATP</name>
        <dbReference type="ChEBI" id="CHEBI:30616"/>
    </ligand>
</feature>
<dbReference type="NCBIfam" id="TIGR01494">
    <property type="entry name" value="ATPase_P-type"/>
    <property type="match status" value="1"/>
</dbReference>
<dbReference type="InterPro" id="IPR059000">
    <property type="entry name" value="ATPase_P-type_domA"/>
</dbReference>
<evidence type="ECO:0000256" key="8">
    <source>
        <dbReference type="ARBA" id="ARBA00022448"/>
    </source>
</evidence>
<feature type="binding site" evidence="27">
    <location>
        <position position="708"/>
    </location>
    <ligand>
        <name>ATP</name>
        <dbReference type="ChEBI" id="CHEBI:30616"/>
    </ligand>
</feature>
<dbReference type="SFLD" id="SFLDS00003">
    <property type="entry name" value="Haloacid_Dehalogenase"/>
    <property type="match status" value="1"/>
</dbReference>
<dbReference type="SUPFAM" id="SSF81665">
    <property type="entry name" value="Calcium ATPase, transmembrane domain M"/>
    <property type="match status" value="1"/>
</dbReference>
<evidence type="ECO:0000256" key="22">
    <source>
        <dbReference type="ARBA" id="ARBA00034036"/>
    </source>
</evidence>
<evidence type="ECO:0000256" key="11">
    <source>
        <dbReference type="ARBA" id="ARBA00022723"/>
    </source>
</evidence>
<evidence type="ECO:0000256" key="6">
    <source>
        <dbReference type="ARBA" id="ARBA00004651"/>
    </source>
</evidence>
<dbReference type="FunFam" id="3.40.1110.10:FF:000012">
    <property type="entry name" value="Phospholipid-transporting ATPase"/>
    <property type="match status" value="1"/>
</dbReference>
<evidence type="ECO:0000256" key="26">
    <source>
        <dbReference type="PIRSR" id="PIRSR606539-1"/>
    </source>
</evidence>
<dbReference type="GO" id="GO:0021650">
    <property type="term" value="P:vestibulocochlear nerve formation"/>
    <property type="evidence" value="ECO:0007669"/>
    <property type="project" value="Ensembl"/>
</dbReference>
<dbReference type="SFLD" id="SFLDG00002">
    <property type="entry name" value="C1.7:_P-type_atpase_like"/>
    <property type="match status" value="1"/>
</dbReference>
<dbReference type="GO" id="GO:0032534">
    <property type="term" value="P:regulation of microvillus assembly"/>
    <property type="evidence" value="ECO:0007669"/>
    <property type="project" value="Ensembl"/>
</dbReference>
<evidence type="ECO:0000256" key="24">
    <source>
        <dbReference type="ARBA" id="ARBA00052223"/>
    </source>
</evidence>
<keyword evidence="14 27" id="KW-0067">ATP-binding</keyword>
<feature type="binding site" evidence="27">
    <location>
        <position position="530"/>
    </location>
    <ligand>
        <name>ATP</name>
        <dbReference type="ChEBI" id="CHEBI:30616"/>
    </ligand>
</feature>
<evidence type="ECO:0000256" key="9">
    <source>
        <dbReference type="ARBA" id="ARBA00022475"/>
    </source>
</evidence>
<feature type="binding site" evidence="27">
    <location>
        <position position="431"/>
    </location>
    <ligand>
        <name>ATP</name>
        <dbReference type="ChEBI" id="CHEBI:30616"/>
    </ligand>
</feature>
<feature type="binding site" evidence="28">
    <location>
        <position position="872"/>
    </location>
    <ligand>
        <name>Mg(2+)</name>
        <dbReference type="ChEBI" id="CHEBI:18420"/>
    </ligand>
</feature>
<dbReference type="InterPro" id="IPR006539">
    <property type="entry name" value="P-type_ATPase_IV"/>
</dbReference>
<feature type="binding site" evidence="28">
    <location>
        <position position="431"/>
    </location>
    <ligand>
        <name>Mg(2+)</name>
        <dbReference type="ChEBI" id="CHEBI:18420"/>
    </ligand>
</feature>
<evidence type="ECO:0000256" key="30">
    <source>
        <dbReference type="SAM" id="MobiDB-lite"/>
    </source>
</evidence>
<evidence type="ECO:0000256" key="23">
    <source>
        <dbReference type="ARBA" id="ARBA00051303"/>
    </source>
</evidence>
<dbReference type="GO" id="GO:1990531">
    <property type="term" value="C:phospholipid-translocating ATPase complex"/>
    <property type="evidence" value="ECO:0007669"/>
    <property type="project" value="Ensembl"/>
</dbReference>
<dbReference type="Gene3D" id="3.40.50.1000">
    <property type="entry name" value="HAD superfamily/HAD-like"/>
    <property type="match status" value="1"/>
</dbReference>
<dbReference type="GO" id="GO:0000287">
    <property type="term" value="F:magnesium ion binding"/>
    <property type="evidence" value="ECO:0007669"/>
    <property type="project" value="UniProtKB-UniRule"/>
</dbReference>
<dbReference type="InterPro" id="IPR018303">
    <property type="entry name" value="ATPase_P-typ_P_site"/>
</dbReference>
<feature type="transmembrane region" description="Helical" evidence="29">
    <location>
        <begin position="958"/>
        <end position="978"/>
    </location>
</feature>
<comment type="cofactor">
    <cofactor evidence="1 28">
        <name>Mg(2+)</name>
        <dbReference type="ChEBI" id="CHEBI:18420"/>
    </cofactor>
</comment>
<proteinExistence type="inferred from homology"/>
<comment type="subunit">
    <text evidence="25">Component of a P4-ATPase flippase complex which consists of a catalytic alpha subunit ATP8B1 and an accessory beta subunit TMEM30A. The flippase ATP8B1:TMEM30A complex can form an intermediate phosphoenzyme in vitro. Also interacts with beta subunit TMEM30B.</text>
</comment>
<reference evidence="33" key="2">
    <citation type="submission" date="2025-08" db="UniProtKB">
        <authorList>
            <consortium name="Ensembl"/>
        </authorList>
    </citation>
    <scope>IDENTIFICATION</scope>
</reference>
<evidence type="ECO:0000256" key="20">
    <source>
        <dbReference type="ARBA" id="ARBA00023136"/>
    </source>
</evidence>
<comment type="subcellular location">
    <subcellularLocation>
        <location evidence="2">Apical cell membrane</location>
    </subcellularLocation>
    <subcellularLocation>
        <location evidence="6">Cell membrane</location>
        <topology evidence="6">Multi-pass membrane protein</topology>
    </subcellularLocation>
    <subcellularLocation>
        <location evidence="5">Cell projection</location>
        <location evidence="5">Stereocilium</location>
    </subcellularLocation>
    <subcellularLocation>
        <location evidence="3">Endoplasmic reticulum</location>
    </subcellularLocation>
    <subcellularLocation>
        <location evidence="4">Golgi apparatus</location>
    </subcellularLocation>
    <subcellularLocation>
        <location evidence="29">Membrane</location>
        <topology evidence="29">Multi-pass membrane protein</topology>
    </subcellularLocation>
</comment>
<keyword evidence="18" id="KW-0333">Golgi apparatus</keyword>
<feature type="transmembrane region" description="Helical" evidence="29">
    <location>
        <begin position="1119"/>
        <end position="1142"/>
    </location>
</feature>
<dbReference type="Ensembl" id="ENSMICT00000003095.3">
    <property type="protein sequence ID" value="ENSMICP00000002813.3"/>
    <property type="gene ID" value="ENSMICG00000003084.3"/>
</dbReference>
<dbReference type="GO" id="GO:0005829">
    <property type="term" value="C:cytosol"/>
    <property type="evidence" value="ECO:0007669"/>
    <property type="project" value="Ensembl"/>
</dbReference>
<evidence type="ECO:0000256" key="21">
    <source>
        <dbReference type="ARBA" id="ARBA00023273"/>
    </source>
</evidence>
<feature type="domain" description="P-type ATPase C-terminal" evidence="32">
    <location>
        <begin position="894"/>
        <end position="1148"/>
    </location>
</feature>
<dbReference type="InterPro" id="IPR023299">
    <property type="entry name" value="ATPase_P-typ_cyto_dom_N"/>
</dbReference>
<accession>A0A8C5URZ4</accession>
<dbReference type="GO" id="GO:2001225">
    <property type="term" value="P:regulation of chloride transport"/>
    <property type="evidence" value="ECO:0007669"/>
    <property type="project" value="Ensembl"/>
</dbReference>
<reference evidence="33" key="1">
    <citation type="submission" date="2016-12" db="EMBL/GenBank/DDBJ databases">
        <title>Mouse lemur reference genome and diversity panel.</title>
        <authorList>
            <person name="Harris R."/>
            <person name="Larsen P."/>
            <person name="Liu Y."/>
            <person name="Hughes D.S."/>
            <person name="Murali S."/>
            <person name="Raveendran M."/>
            <person name="Korchina V."/>
            <person name="Wang M."/>
            <person name="Jhangiani S."/>
            <person name="Bandaranaike D."/>
            <person name="Bellair M."/>
            <person name="Blankenburg K."/>
            <person name="Chao H."/>
            <person name="Dahdouli M."/>
            <person name="Dinh H."/>
            <person name="Doddapaneni H."/>
            <person name="English A."/>
            <person name="Firestine M."/>
            <person name="Gnanaolivu R."/>
            <person name="Gross S."/>
            <person name="Hernandez B."/>
            <person name="Javaid M."/>
            <person name="Jayaseelan J."/>
            <person name="Jones J."/>
            <person name="Khan Z."/>
            <person name="Kovar C."/>
            <person name="Kurapati P."/>
            <person name="Le B."/>
            <person name="Lee S."/>
            <person name="Li M."/>
            <person name="Mathew T."/>
            <person name="Narasimhan A."/>
            <person name="Ngo D."/>
            <person name="Nguyen L."/>
            <person name="Okwuonu G."/>
            <person name="Ongeri F."/>
            <person name="Osuji N."/>
            <person name="Pu L.-L."/>
            <person name="Puazo M."/>
            <person name="Quiroz J."/>
            <person name="Raj R."/>
            <person name="Rajbhandari K."/>
            <person name="Reid J.G."/>
            <person name="Santibanez J."/>
            <person name="Sexton D."/>
            <person name="Skinner E."/>
            <person name="Vee V."/>
            <person name="Weissenberger G."/>
            <person name="Wu Y."/>
            <person name="Xin Y."/>
            <person name="Han Y."/>
            <person name="Campbell C."/>
            <person name="Brown A."/>
            <person name="Sullivan B."/>
            <person name="Shelton J."/>
            <person name="Brown S."/>
            <person name="Dudchenko O."/>
            <person name="Machol I."/>
            <person name="Durand N."/>
            <person name="Shamim M."/>
            <person name="Lieberman A."/>
            <person name="Muzny D.M."/>
            <person name="Richards S."/>
            <person name="Yoder A."/>
            <person name="Worley K.C."/>
            <person name="Rogers J."/>
            <person name="Gibbs R.A."/>
        </authorList>
    </citation>
    <scope>NUCLEOTIDE SEQUENCE [LARGE SCALE GENOMIC DNA]</scope>
</reference>
<dbReference type="NCBIfam" id="TIGR01652">
    <property type="entry name" value="ATPase-Plipid"/>
    <property type="match status" value="1"/>
</dbReference>
<dbReference type="EC" id="7.6.2.1" evidence="29"/>
<comment type="catalytic activity">
    <reaction evidence="22 29">
        <text>ATP + H2O + phospholipidSide 1 = ADP + phosphate + phospholipidSide 2.</text>
        <dbReference type="EC" id="7.6.2.1"/>
    </reaction>
</comment>
<evidence type="ECO:0000259" key="31">
    <source>
        <dbReference type="Pfam" id="PF00122"/>
    </source>
</evidence>
<evidence type="ECO:0000259" key="32">
    <source>
        <dbReference type="Pfam" id="PF16212"/>
    </source>
</evidence>
<dbReference type="EMBL" id="ABDC03022263">
    <property type="status" value="NOT_ANNOTATED_CDS"/>
    <property type="molecule type" value="Genomic_DNA"/>
</dbReference>
<dbReference type="FunFam" id="3.40.50.1000:FF:000001">
    <property type="entry name" value="Phospholipid-transporting ATPase IC"/>
    <property type="match status" value="1"/>
</dbReference>
<sequence>MNTERDSETTFEEDSQPNDEVVPYSDDETEDELEDQESTVEPEQIRANREVEDNREPFRKDCTWQVKANNRKYHEQPQFMNTKFFCIKESKYRAANMYFLVLLILQAIPQISTLAWYTTLVPLLLVLGITAIKDLVDDVARHKMDKEVNNRTCEVIKDGRFKIAKWKEIQVGDVIRLKKNDFIPADILLLSSSEPNSLCYVETAELDGETNLKFKMALEITDQYLQTEDTLATFDGFVECEEPNNRLDKFTGTLLWRKKSFPLDADKILLRGCVIRNTDFCHGLVIFAGADTKIMKNSGKTRFKRTKIDYLMNYMVYTIFVVLILVSAGLAIGHAYWEAQVGNYSWYLYDGENATPSYRGFLNFWGYIIVLNTMVPISLYVSVEVIRLGQSHFINWDLQMYYSEKDTPAKARTTTLNEQLGQIHYIFSDKTGTLTQNIMTFKKCCINGQIYGDHRDASQHNHNKIEQVDFSWNTFADGKFAFYDHYLIEQIQSGKEQEVRQFFFLLAVCHTVMVDRNDGQLNYQAASPDEGALVSAARNFGFTFLARTQNTITISELGTERTYSVLAILDFNSDRKRMSIIIRTPEGNIRLYCKGADTVIYERLHQMNPSKQETQDALDIFASETLRTLCLCYKEIEEKEFAEWNKKFMAASVATTNRDEALDKVYEEIEKDLILLGATAIEDKLQDGVPETISKLAKADIKIWVLTGDKKETAENIGFACELLTEDTTICYGEDINSLIHTRMENQRNRGGVYAKFAPPVHEPFFPAGGNRALIITGSWLNEILLEKKTKRSKILNLKFPRTEEERRMRTQSKRRLEAKKEQRQKNFVDLACECSAVICCRVTPKQKAMVVDLVKRYKKAITLAIGDGANDVNMIKTAHIGVGISGQEGMQAVMSSDYSFAQFRYLQRLLLVHGRWSYIRMCKFLRYFFYKNFAFTLVHFWYSFFNGYSAQTAYEDWFITLYNVLYSSLPVLLMGLLDQDVSDKLSLRFPGLYVVGQRDLLFNYRRFFVSLLHGILTSMILFFIPLGAYLQTVGQDGEAPSDYQSFAVTIASALVITVNFQIGLDTSYWTFVNAFSIFGSIALYFGIMFDFHSAGIHVLFPSAFQFTGTASNALRQPYIWLTIILTVAVCLLPVIAIRFLSMTIWPSESDKIQKHRKRLKAEEQWQRRQSVFRRGASSRRSAYAFSHQRGYADLISSGRSIRKKRAPLDAIVAEGTAEYRRRVDS</sequence>